<reference evidence="2" key="1">
    <citation type="submission" date="2023-05" db="EMBL/GenBank/DDBJ databases">
        <authorList>
            <person name="Stuckert A."/>
        </authorList>
    </citation>
    <scope>NUCLEOTIDE SEQUENCE</scope>
</reference>
<evidence type="ECO:0000313" key="2">
    <source>
        <dbReference type="EMBL" id="CAI9600180.1"/>
    </source>
</evidence>
<accession>A0ABN9FVZ8</accession>
<proteinExistence type="predicted"/>
<evidence type="ECO:0000256" key="1">
    <source>
        <dbReference type="SAM" id="MobiDB-lite"/>
    </source>
</evidence>
<feature type="compositionally biased region" description="Polar residues" evidence="1">
    <location>
        <begin position="1"/>
        <end position="13"/>
    </location>
</feature>
<keyword evidence="3" id="KW-1185">Reference proteome</keyword>
<dbReference type="Proteomes" id="UP001162483">
    <property type="component" value="Unassembled WGS sequence"/>
</dbReference>
<feature type="compositionally biased region" description="Polar residues" evidence="1">
    <location>
        <begin position="25"/>
        <end position="35"/>
    </location>
</feature>
<gene>
    <name evidence="2" type="ORF">SPARVUS_LOCUS12711642</name>
</gene>
<comment type="caution">
    <text evidence="2">The sequence shown here is derived from an EMBL/GenBank/DDBJ whole genome shotgun (WGS) entry which is preliminary data.</text>
</comment>
<feature type="non-terminal residue" evidence="2">
    <location>
        <position position="133"/>
    </location>
</feature>
<organism evidence="2 3">
    <name type="scientific">Staurois parvus</name>
    <dbReference type="NCBI Taxonomy" id="386267"/>
    <lineage>
        <taxon>Eukaryota</taxon>
        <taxon>Metazoa</taxon>
        <taxon>Chordata</taxon>
        <taxon>Craniata</taxon>
        <taxon>Vertebrata</taxon>
        <taxon>Euteleostomi</taxon>
        <taxon>Amphibia</taxon>
        <taxon>Batrachia</taxon>
        <taxon>Anura</taxon>
        <taxon>Neobatrachia</taxon>
        <taxon>Ranoidea</taxon>
        <taxon>Ranidae</taxon>
        <taxon>Staurois</taxon>
    </lineage>
</organism>
<feature type="compositionally biased region" description="Polar residues" evidence="1">
    <location>
        <begin position="44"/>
        <end position="58"/>
    </location>
</feature>
<evidence type="ECO:0000313" key="3">
    <source>
        <dbReference type="Proteomes" id="UP001162483"/>
    </source>
</evidence>
<protein>
    <submittedName>
        <fullName evidence="2">Uncharacterized protein</fullName>
    </submittedName>
</protein>
<sequence>AQRNQAGRVNNNRAGRYRGSGREWSGSQARAQTGEVSRGPDQAGSATNQSGRNRNAGNKIQGPMEKHTPRHRLQVWPSLKYTSVISFRCLADCRVESLIAERTRWPALVLQLTRQVSPTITGKSIPDTQARTK</sequence>
<feature type="non-terminal residue" evidence="2">
    <location>
        <position position="1"/>
    </location>
</feature>
<dbReference type="EMBL" id="CATNWA010017399">
    <property type="protein sequence ID" value="CAI9600180.1"/>
    <property type="molecule type" value="Genomic_DNA"/>
</dbReference>
<name>A0ABN9FVZ8_9NEOB</name>
<feature type="region of interest" description="Disordered" evidence="1">
    <location>
        <begin position="1"/>
        <end position="71"/>
    </location>
</feature>